<dbReference type="FunFam" id="3.30.420.140:FF:000001">
    <property type="entry name" value="RNA-binding transcriptional accessory protein"/>
    <property type="match status" value="1"/>
</dbReference>
<protein>
    <submittedName>
        <fullName evidence="3">S1 RNA-binding domain-containing protein</fullName>
    </submittedName>
</protein>
<evidence type="ECO:0000313" key="4">
    <source>
        <dbReference type="Proteomes" id="UP000321192"/>
    </source>
</evidence>
<dbReference type="EMBL" id="SSFD01000281">
    <property type="protein sequence ID" value="TXH81353.1"/>
    <property type="molecule type" value="Genomic_DNA"/>
</dbReference>
<dbReference type="Gene3D" id="3.30.420.140">
    <property type="entry name" value="YqgF/RNase H-like domain"/>
    <property type="match status" value="1"/>
</dbReference>
<dbReference type="InterPro" id="IPR050437">
    <property type="entry name" value="Ribos_protein_bS1-like"/>
</dbReference>
<dbReference type="FunFam" id="2.40.50.140:FF:000051">
    <property type="entry name" value="RNA-binding transcriptional accessory protein"/>
    <property type="match status" value="1"/>
</dbReference>
<dbReference type="RefSeq" id="WP_276660746.1">
    <property type="nucleotide sequence ID" value="NZ_SSFD01000281.1"/>
</dbReference>
<dbReference type="InterPro" id="IPR010994">
    <property type="entry name" value="RuvA_2-like"/>
</dbReference>
<accession>A0A5C7SCP7</accession>
<reference evidence="3 4" key="1">
    <citation type="submission" date="2018-09" db="EMBL/GenBank/DDBJ databases">
        <title>Metagenome Assembled Genomes from an Advanced Water Purification Facility.</title>
        <authorList>
            <person name="Stamps B.W."/>
            <person name="Spear J.R."/>
        </authorList>
    </citation>
    <scope>NUCLEOTIDE SEQUENCE [LARGE SCALE GENOMIC DNA]</scope>
    <source>
        <strain evidence="3">Bin_27_1</strain>
    </source>
</reference>
<feature type="domain" description="S1 motif" evidence="2">
    <location>
        <begin position="319"/>
        <end position="388"/>
    </location>
</feature>
<dbReference type="SMART" id="SM00316">
    <property type="entry name" value="S1"/>
    <property type="match status" value="1"/>
</dbReference>
<dbReference type="InterPro" id="IPR006641">
    <property type="entry name" value="YqgF/RNaseH-like_dom"/>
</dbReference>
<dbReference type="Gene3D" id="1.10.150.310">
    <property type="entry name" value="Tex RuvX-like domain-like"/>
    <property type="match status" value="1"/>
</dbReference>
<comment type="caution">
    <text evidence="3">The sequence shown here is derived from an EMBL/GenBank/DDBJ whole genome shotgun (WGS) entry which is preliminary data.</text>
</comment>
<dbReference type="AlphaFoldDB" id="A0A5C7SCP7"/>
<dbReference type="Proteomes" id="UP000321192">
    <property type="component" value="Unassembled WGS sequence"/>
</dbReference>
<evidence type="ECO:0000256" key="1">
    <source>
        <dbReference type="SAM" id="MobiDB-lite"/>
    </source>
</evidence>
<dbReference type="GO" id="GO:0006139">
    <property type="term" value="P:nucleobase-containing compound metabolic process"/>
    <property type="evidence" value="ECO:0007669"/>
    <property type="project" value="InterPro"/>
</dbReference>
<dbReference type="PANTHER" id="PTHR10724">
    <property type="entry name" value="30S RIBOSOMAL PROTEIN S1"/>
    <property type="match status" value="1"/>
</dbReference>
<dbReference type="SUPFAM" id="SSF53098">
    <property type="entry name" value="Ribonuclease H-like"/>
    <property type="match status" value="1"/>
</dbReference>
<dbReference type="FunFam" id="1.10.150.310:FF:000001">
    <property type="entry name" value="RNA-binding transcriptional accessory protein"/>
    <property type="match status" value="1"/>
</dbReference>
<dbReference type="PROSITE" id="PS50126">
    <property type="entry name" value="S1"/>
    <property type="match status" value="1"/>
</dbReference>
<dbReference type="GO" id="GO:0006412">
    <property type="term" value="P:translation"/>
    <property type="evidence" value="ECO:0007669"/>
    <property type="project" value="TreeGrafter"/>
</dbReference>
<dbReference type="GO" id="GO:0003729">
    <property type="term" value="F:mRNA binding"/>
    <property type="evidence" value="ECO:0007669"/>
    <property type="project" value="TreeGrafter"/>
</dbReference>
<dbReference type="InterPro" id="IPR003029">
    <property type="entry name" value="S1_domain"/>
</dbReference>
<feature type="non-terminal residue" evidence="3">
    <location>
        <position position="1"/>
    </location>
</feature>
<dbReference type="InterPro" id="IPR023323">
    <property type="entry name" value="Tex-like_dom_sf"/>
</dbReference>
<proteinExistence type="predicted"/>
<dbReference type="GO" id="GO:0003735">
    <property type="term" value="F:structural constituent of ribosome"/>
    <property type="evidence" value="ECO:0007669"/>
    <property type="project" value="TreeGrafter"/>
</dbReference>
<dbReference type="PANTHER" id="PTHR10724:SF10">
    <property type="entry name" value="S1 RNA-BINDING DOMAIN-CONTAINING PROTEIN 1"/>
    <property type="match status" value="1"/>
</dbReference>
<sequence>GLRTGVKVAVVDQTGKLLDTGVIYPHEPRRDWDGSLHALAKMCEKHKVSLIAIGNGTASRETDKLAADLIKLRPELHMTKIVVSEAGASVYSASELAAKEFPDLDVSLRGAVSIARRLQDPLAELVKIDPKSIGVGQYQHDVNQTRLARALDSVVEDCVNAVGVDVNMASAALLTRISGLNPTLAANIVAHRDANGPFPSRNALLDVPRLGPKTFEQAAGFLRITNGRNPLVASAVHPEAYPLVERILADIRKDAREVMGDSRTISQLKPERYTDERFGLPTVQDILKELDKPGRDPRPEFKTASFKDGVEELKDLEVGMILEGVVTNVTNFGAFVDIGVHQDGLVHVSALADRFVKDPHSVVKAGQVVKVKVIEVDLPRKRIALTMRMGDQPQGGSKPAGDRRDAPRSNARPTASKPSREPAMAGSLASAFAKALKK</sequence>
<dbReference type="CDD" id="cd05685">
    <property type="entry name" value="S1_Tex"/>
    <property type="match status" value="1"/>
</dbReference>
<dbReference type="SUPFAM" id="SSF47781">
    <property type="entry name" value="RuvA domain 2-like"/>
    <property type="match status" value="2"/>
</dbReference>
<organism evidence="3 4">
    <name type="scientific">Thauera aminoaromatica</name>
    <dbReference type="NCBI Taxonomy" id="164330"/>
    <lineage>
        <taxon>Bacteria</taxon>
        <taxon>Pseudomonadati</taxon>
        <taxon>Pseudomonadota</taxon>
        <taxon>Betaproteobacteria</taxon>
        <taxon>Rhodocyclales</taxon>
        <taxon>Zoogloeaceae</taxon>
        <taxon>Thauera</taxon>
    </lineage>
</organism>
<dbReference type="SMART" id="SM00732">
    <property type="entry name" value="YqgFc"/>
    <property type="match status" value="1"/>
</dbReference>
<dbReference type="InterPro" id="IPR044146">
    <property type="entry name" value="S1_Tex"/>
</dbReference>
<name>A0A5C7SCP7_THASP</name>
<dbReference type="Gene3D" id="1.10.3500.10">
    <property type="entry name" value="Tex N-terminal region-like"/>
    <property type="match status" value="1"/>
</dbReference>
<dbReference type="Pfam" id="PF00575">
    <property type="entry name" value="S1"/>
    <property type="match status" value="1"/>
</dbReference>
<dbReference type="InterPro" id="IPR041692">
    <property type="entry name" value="HHH_9"/>
</dbReference>
<dbReference type="Pfam" id="PF16921">
    <property type="entry name" value="Tex_YqgF"/>
    <property type="match status" value="1"/>
</dbReference>
<dbReference type="InterPro" id="IPR012337">
    <property type="entry name" value="RNaseH-like_sf"/>
</dbReference>
<evidence type="ECO:0000313" key="3">
    <source>
        <dbReference type="EMBL" id="TXH81353.1"/>
    </source>
</evidence>
<feature type="region of interest" description="Disordered" evidence="1">
    <location>
        <begin position="385"/>
        <end position="429"/>
    </location>
</feature>
<dbReference type="InterPro" id="IPR032639">
    <property type="entry name" value="Tex_YqgF"/>
</dbReference>
<dbReference type="InterPro" id="IPR012340">
    <property type="entry name" value="NA-bd_OB-fold"/>
</dbReference>
<dbReference type="Gene3D" id="2.40.50.140">
    <property type="entry name" value="Nucleic acid-binding proteins"/>
    <property type="match status" value="1"/>
</dbReference>
<dbReference type="SUPFAM" id="SSF50249">
    <property type="entry name" value="Nucleic acid-binding proteins"/>
    <property type="match status" value="1"/>
</dbReference>
<dbReference type="GO" id="GO:0005829">
    <property type="term" value="C:cytosol"/>
    <property type="evidence" value="ECO:0007669"/>
    <property type="project" value="TreeGrafter"/>
</dbReference>
<dbReference type="InterPro" id="IPR037027">
    <property type="entry name" value="YqgF/RNaseH-like_dom_sf"/>
</dbReference>
<dbReference type="Pfam" id="PF17674">
    <property type="entry name" value="HHH_9"/>
    <property type="match status" value="1"/>
</dbReference>
<dbReference type="Pfam" id="PF12836">
    <property type="entry name" value="HHH_3"/>
    <property type="match status" value="1"/>
</dbReference>
<gene>
    <name evidence="3" type="ORF">E6Q80_17410</name>
</gene>
<evidence type="ECO:0000259" key="2">
    <source>
        <dbReference type="PROSITE" id="PS50126"/>
    </source>
</evidence>